<sequence>MKTSTAAQRTEPDKADAKSPAGLAKSKGTKSTKSTVNSLAKGFRVLEAFSYGRPKMTLSEVCDIAQMDSGTVFRILNTLVDLGYVEKNEETRQFRLTLKVTDLGFHAIGRSDIRDLVLPILRALVRTVGETASFGVLEGADILYLERVRAGVTRLGVDIRVGTTTPANCSAIGQALLAFLPPQELDIVLQKKSNPSGTPAVALSGDELDRALEQIRGDGYALKESYFTSSLRVLAVPVLDRDGYPVAAISVVAPTVRFSESEMRNLALEPVKSAATEISRALRASGSISSAL</sequence>
<evidence type="ECO:0000256" key="2">
    <source>
        <dbReference type="ARBA" id="ARBA00023125"/>
    </source>
</evidence>
<keyword evidence="8" id="KW-1185">Reference proteome</keyword>
<evidence type="ECO:0000256" key="4">
    <source>
        <dbReference type="SAM" id="MobiDB-lite"/>
    </source>
</evidence>
<keyword evidence="2" id="KW-0238">DNA-binding</keyword>
<proteinExistence type="predicted"/>
<feature type="domain" description="IclR-ED" evidence="6">
    <location>
        <begin position="99"/>
        <end position="284"/>
    </location>
</feature>
<dbReference type="SUPFAM" id="SSF55781">
    <property type="entry name" value="GAF domain-like"/>
    <property type="match status" value="1"/>
</dbReference>
<evidence type="ECO:0000256" key="1">
    <source>
        <dbReference type="ARBA" id="ARBA00023015"/>
    </source>
</evidence>
<accession>A0ABW2A119</accession>
<keyword evidence="3" id="KW-0804">Transcription</keyword>
<evidence type="ECO:0000313" key="8">
    <source>
        <dbReference type="Proteomes" id="UP001596422"/>
    </source>
</evidence>
<feature type="domain" description="HTH iclR-type" evidence="5">
    <location>
        <begin position="36"/>
        <end position="98"/>
    </location>
</feature>
<dbReference type="InterPro" id="IPR036388">
    <property type="entry name" value="WH-like_DNA-bd_sf"/>
</dbReference>
<feature type="region of interest" description="Disordered" evidence="4">
    <location>
        <begin position="1"/>
        <end position="30"/>
    </location>
</feature>
<dbReference type="InterPro" id="IPR005471">
    <property type="entry name" value="Tscrpt_reg_IclR_N"/>
</dbReference>
<dbReference type="EMBL" id="JBHSWE010000001">
    <property type="protein sequence ID" value="MFC6671152.1"/>
    <property type="molecule type" value="Genomic_DNA"/>
</dbReference>
<gene>
    <name evidence="7" type="ORF">ACFQDL_14545</name>
</gene>
<keyword evidence="1" id="KW-0805">Transcription regulation</keyword>
<evidence type="ECO:0000259" key="5">
    <source>
        <dbReference type="PROSITE" id="PS51077"/>
    </source>
</evidence>
<dbReference type="Proteomes" id="UP001596422">
    <property type="component" value="Unassembled WGS sequence"/>
</dbReference>
<dbReference type="Pfam" id="PF09339">
    <property type="entry name" value="HTH_IclR"/>
    <property type="match status" value="1"/>
</dbReference>
<evidence type="ECO:0000256" key="3">
    <source>
        <dbReference type="ARBA" id="ARBA00023163"/>
    </source>
</evidence>
<dbReference type="PROSITE" id="PS51078">
    <property type="entry name" value="ICLR_ED"/>
    <property type="match status" value="1"/>
</dbReference>
<dbReference type="InterPro" id="IPR029016">
    <property type="entry name" value="GAF-like_dom_sf"/>
</dbReference>
<organism evidence="7 8">
    <name type="scientific">Marinobacterium aestuariivivens</name>
    <dbReference type="NCBI Taxonomy" id="1698799"/>
    <lineage>
        <taxon>Bacteria</taxon>
        <taxon>Pseudomonadati</taxon>
        <taxon>Pseudomonadota</taxon>
        <taxon>Gammaproteobacteria</taxon>
        <taxon>Oceanospirillales</taxon>
        <taxon>Oceanospirillaceae</taxon>
        <taxon>Marinobacterium</taxon>
    </lineage>
</organism>
<dbReference type="PROSITE" id="PS51077">
    <property type="entry name" value="HTH_ICLR"/>
    <property type="match status" value="1"/>
</dbReference>
<dbReference type="SMART" id="SM00346">
    <property type="entry name" value="HTH_ICLR"/>
    <property type="match status" value="1"/>
</dbReference>
<evidence type="ECO:0000259" key="6">
    <source>
        <dbReference type="PROSITE" id="PS51078"/>
    </source>
</evidence>
<dbReference type="Gene3D" id="3.30.450.40">
    <property type="match status" value="1"/>
</dbReference>
<dbReference type="InterPro" id="IPR036390">
    <property type="entry name" value="WH_DNA-bd_sf"/>
</dbReference>
<dbReference type="RefSeq" id="WP_379909662.1">
    <property type="nucleotide sequence ID" value="NZ_JBHSWE010000001.1"/>
</dbReference>
<evidence type="ECO:0000313" key="7">
    <source>
        <dbReference type="EMBL" id="MFC6671152.1"/>
    </source>
</evidence>
<dbReference type="InterPro" id="IPR050707">
    <property type="entry name" value="HTH_MetabolicPath_Reg"/>
</dbReference>
<dbReference type="Pfam" id="PF01614">
    <property type="entry name" value="IclR_C"/>
    <property type="match status" value="1"/>
</dbReference>
<reference evidence="8" key="1">
    <citation type="journal article" date="2019" name="Int. J. Syst. Evol. Microbiol.">
        <title>The Global Catalogue of Microorganisms (GCM) 10K type strain sequencing project: providing services to taxonomists for standard genome sequencing and annotation.</title>
        <authorList>
            <consortium name="The Broad Institute Genomics Platform"/>
            <consortium name="The Broad Institute Genome Sequencing Center for Infectious Disease"/>
            <person name="Wu L."/>
            <person name="Ma J."/>
        </authorList>
    </citation>
    <scope>NUCLEOTIDE SEQUENCE [LARGE SCALE GENOMIC DNA]</scope>
    <source>
        <strain evidence="8">NBRC 111756</strain>
    </source>
</reference>
<dbReference type="InterPro" id="IPR014757">
    <property type="entry name" value="Tscrpt_reg_IclR_C"/>
</dbReference>
<name>A0ABW2A119_9GAMM</name>
<dbReference type="SUPFAM" id="SSF46785">
    <property type="entry name" value="Winged helix' DNA-binding domain"/>
    <property type="match status" value="1"/>
</dbReference>
<comment type="caution">
    <text evidence="7">The sequence shown here is derived from an EMBL/GenBank/DDBJ whole genome shotgun (WGS) entry which is preliminary data.</text>
</comment>
<protein>
    <submittedName>
        <fullName evidence="7">IclR family transcriptional regulator</fullName>
    </submittedName>
</protein>
<dbReference type="Gene3D" id="1.10.10.10">
    <property type="entry name" value="Winged helix-like DNA-binding domain superfamily/Winged helix DNA-binding domain"/>
    <property type="match status" value="1"/>
</dbReference>
<dbReference type="PANTHER" id="PTHR30136:SF34">
    <property type="entry name" value="TRANSCRIPTIONAL REGULATOR"/>
    <property type="match status" value="1"/>
</dbReference>
<dbReference type="PANTHER" id="PTHR30136">
    <property type="entry name" value="HELIX-TURN-HELIX TRANSCRIPTIONAL REGULATOR, ICLR FAMILY"/>
    <property type="match status" value="1"/>
</dbReference>